<dbReference type="SUPFAM" id="SSF90229">
    <property type="entry name" value="CCCH zinc finger"/>
    <property type="match status" value="1"/>
</dbReference>
<sequence length="396" mass="45365">MNGHVVMSNNYINFIHPSNHEHFYRPYTLEDSNHIEYSDSIAQAIDGHFAYEDEIHLELEPYGNALYDLDGYLINMPNKNSRNDLQIPDAMTLINQKNLSLNNDGIHLKFKLENRFLVPDSEHRPVQKPCAFYLENACARVDCKFSHDISSIPCKYFMDGVCYKDEFCPFLHDKKQVSLFLQLFSEENNDSLKTIQLDSDVKSSQFEIESDSDFPSLLNDSSIKDSHRNHHQDIPVKFLFDDSKFVPLENKNCAGVKSTQFDSFRKTVGMEKIRANFQNFAQCFDKPILEEINSIKAKSDEEWPCLAETKLIDESLASSSSSTSSSSSSVCVSKSSKTNRNRTILKSLEDTTKENLNFRDKLVLQPGKNSMVPRSNQRRANKTKVKTIAPFSIHLE</sequence>
<gene>
    <name evidence="1" type="ORF">QR98_0038370</name>
</gene>
<evidence type="ECO:0000313" key="2">
    <source>
        <dbReference type="Proteomes" id="UP000616769"/>
    </source>
</evidence>
<dbReference type="Gene3D" id="4.10.1000.10">
    <property type="entry name" value="Zinc finger, CCCH-type"/>
    <property type="match status" value="1"/>
</dbReference>
<dbReference type="SMART" id="SM00356">
    <property type="entry name" value="ZnF_C3H1"/>
    <property type="match status" value="2"/>
</dbReference>
<dbReference type="InterPro" id="IPR036855">
    <property type="entry name" value="Znf_CCCH_sf"/>
</dbReference>
<name>A0A132A441_SARSC</name>
<dbReference type="GO" id="GO:0046872">
    <property type="term" value="F:metal ion binding"/>
    <property type="evidence" value="ECO:0007669"/>
    <property type="project" value="InterPro"/>
</dbReference>
<comment type="caution">
    <text evidence="1">The sequence shown here is derived from an EMBL/GenBank/DDBJ whole genome shotgun (WGS) entry which is preliminary data.</text>
</comment>
<dbReference type="PROSITE" id="PS50103">
    <property type="entry name" value="ZF_C3H1"/>
    <property type="match status" value="1"/>
</dbReference>
<organism evidence="1 2">
    <name type="scientific">Sarcoptes scabiei</name>
    <name type="common">Itch mite</name>
    <name type="synonym">Acarus scabiei</name>
    <dbReference type="NCBI Taxonomy" id="52283"/>
    <lineage>
        <taxon>Eukaryota</taxon>
        <taxon>Metazoa</taxon>
        <taxon>Ecdysozoa</taxon>
        <taxon>Arthropoda</taxon>
        <taxon>Chelicerata</taxon>
        <taxon>Arachnida</taxon>
        <taxon>Acari</taxon>
        <taxon>Acariformes</taxon>
        <taxon>Sarcoptiformes</taxon>
        <taxon>Astigmata</taxon>
        <taxon>Psoroptidia</taxon>
        <taxon>Sarcoptoidea</taxon>
        <taxon>Sarcoptidae</taxon>
        <taxon>Sarcoptinae</taxon>
        <taxon>Sarcoptes</taxon>
    </lineage>
</organism>
<reference evidence="1 2" key="1">
    <citation type="journal article" date="2015" name="Parasit. Vectors">
        <title>Draft genome of the scabies mite.</title>
        <authorList>
            <person name="Rider S.D.Jr."/>
            <person name="Morgan M.S."/>
            <person name="Arlian L.G."/>
        </authorList>
    </citation>
    <scope>NUCLEOTIDE SEQUENCE [LARGE SCALE GENOMIC DNA]</scope>
    <source>
        <strain evidence="1">Arlian Lab</strain>
    </source>
</reference>
<dbReference type="Proteomes" id="UP000616769">
    <property type="component" value="Unassembled WGS sequence"/>
</dbReference>
<dbReference type="AlphaFoldDB" id="A0A132A441"/>
<dbReference type="EMBL" id="JXLN01010235">
    <property type="protein sequence ID" value="KPM05375.1"/>
    <property type="molecule type" value="Genomic_DNA"/>
</dbReference>
<accession>A0A132A441</accession>
<proteinExistence type="predicted"/>
<dbReference type="OrthoDB" id="3247158at2759"/>
<dbReference type="VEuPathDB" id="VectorBase:SSCA003197"/>
<evidence type="ECO:0000313" key="1">
    <source>
        <dbReference type="EMBL" id="KPM05375.1"/>
    </source>
</evidence>
<dbReference type="InterPro" id="IPR000571">
    <property type="entry name" value="Znf_CCCH"/>
</dbReference>
<protein>
    <submittedName>
        <fullName evidence="1">Uncharacterized protein</fullName>
    </submittedName>
</protein>